<evidence type="ECO:0008006" key="3">
    <source>
        <dbReference type="Google" id="ProtNLM"/>
    </source>
</evidence>
<evidence type="ECO:0000313" key="1">
    <source>
        <dbReference type="EMBL" id="SHO50077.1"/>
    </source>
</evidence>
<dbReference type="RefSeq" id="WP_073589264.1">
    <property type="nucleotide sequence ID" value="NZ_FRFD01000007.1"/>
</dbReference>
<dbReference type="Proteomes" id="UP000184612">
    <property type="component" value="Unassembled WGS sequence"/>
</dbReference>
<gene>
    <name evidence="1" type="ORF">SAMN02745217_02577</name>
</gene>
<dbReference type="EMBL" id="FRFD01000007">
    <property type="protein sequence ID" value="SHO50077.1"/>
    <property type="molecule type" value="Genomic_DNA"/>
</dbReference>
<accession>A0A1M7YBR5</accession>
<dbReference type="STRING" id="1121345.SAMN02745217_02577"/>
<sequence>MNMFQNTGEFTPDSLIASNEFPILKEGIGIKAGQGVLKRGTLIVKGTDKAGRIAGTTNTDMTVFGILTDNIDTGSDDSAENIPMTCYITGVFNRDAVAVKTDATIDTYEDDMKGIGMYLRNVQKY</sequence>
<proteinExistence type="predicted"/>
<organism evidence="1 2">
    <name type="scientific">Anaerocolumna xylanovorans DSM 12503</name>
    <dbReference type="NCBI Taxonomy" id="1121345"/>
    <lineage>
        <taxon>Bacteria</taxon>
        <taxon>Bacillati</taxon>
        <taxon>Bacillota</taxon>
        <taxon>Clostridia</taxon>
        <taxon>Lachnospirales</taxon>
        <taxon>Lachnospiraceae</taxon>
        <taxon>Anaerocolumna</taxon>
    </lineage>
</organism>
<keyword evidence="2" id="KW-1185">Reference proteome</keyword>
<dbReference type="OrthoDB" id="1955632at2"/>
<protein>
    <recommendedName>
        <fullName evidence="3">Bacteriophage lambda head decoration protein D</fullName>
    </recommendedName>
</protein>
<evidence type="ECO:0000313" key="2">
    <source>
        <dbReference type="Proteomes" id="UP000184612"/>
    </source>
</evidence>
<name>A0A1M7YBR5_9FIRM</name>
<reference evidence="1 2" key="1">
    <citation type="submission" date="2016-12" db="EMBL/GenBank/DDBJ databases">
        <authorList>
            <person name="Song W.-J."/>
            <person name="Kurnit D.M."/>
        </authorList>
    </citation>
    <scope>NUCLEOTIDE SEQUENCE [LARGE SCALE GENOMIC DNA]</scope>
    <source>
        <strain evidence="1 2">DSM 12503</strain>
    </source>
</reference>
<dbReference type="AlphaFoldDB" id="A0A1M7YBR5"/>